<evidence type="ECO:0000313" key="2">
    <source>
        <dbReference type="Proteomes" id="UP000676336"/>
    </source>
</evidence>
<dbReference type="Proteomes" id="UP000676336">
    <property type="component" value="Unassembled WGS sequence"/>
</dbReference>
<sequence>MPYRRITSLDVASLPQPGYNLAELIHFSPDDNLLTYLRSPSQLTIRRLYAYDLRTDKEFLYTEPEKDDDTMENNLSHEEQLQLERQRLLMTGVIRYQWSRNKTQSLMLITIAGDLYMCDRKEL</sequence>
<dbReference type="EMBL" id="CAJOBI010346173">
    <property type="protein sequence ID" value="CAF5217963.1"/>
    <property type="molecule type" value="Genomic_DNA"/>
</dbReference>
<feature type="non-terminal residue" evidence="1">
    <location>
        <position position="1"/>
    </location>
</feature>
<proteinExistence type="predicted"/>
<comment type="caution">
    <text evidence="1">The sequence shown here is derived from an EMBL/GenBank/DDBJ whole genome shotgun (WGS) entry which is preliminary data.</text>
</comment>
<name>A0A8S3JKZ9_9BILA</name>
<dbReference type="Gene3D" id="2.140.10.30">
    <property type="entry name" value="Dipeptidylpeptidase IV, N-terminal domain"/>
    <property type="match status" value="1"/>
</dbReference>
<gene>
    <name evidence="1" type="ORF">SMN809_LOCUS80724</name>
</gene>
<evidence type="ECO:0000313" key="1">
    <source>
        <dbReference type="EMBL" id="CAF5217963.1"/>
    </source>
</evidence>
<protein>
    <submittedName>
        <fullName evidence="1">Uncharacterized protein</fullName>
    </submittedName>
</protein>
<organism evidence="1 2">
    <name type="scientific">Rotaria magnacalcarata</name>
    <dbReference type="NCBI Taxonomy" id="392030"/>
    <lineage>
        <taxon>Eukaryota</taxon>
        <taxon>Metazoa</taxon>
        <taxon>Spiralia</taxon>
        <taxon>Gnathifera</taxon>
        <taxon>Rotifera</taxon>
        <taxon>Eurotatoria</taxon>
        <taxon>Bdelloidea</taxon>
        <taxon>Philodinida</taxon>
        <taxon>Philodinidae</taxon>
        <taxon>Rotaria</taxon>
    </lineage>
</organism>
<accession>A0A8S3JKZ9</accession>
<reference evidence="1" key="1">
    <citation type="submission" date="2021-02" db="EMBL/GenBank/DDBJ databases">
        <authorList>
            <person name="Nowell W R."/>
        </authorList>
    </citation>
    <scope>NUCLEOTIDE SEQUENCE</scope>
</reference>
<dbReference type="AlphaFoldDB" id="A0A8S3JKZ9"/>